<sequence length="218" mass="23016">MDTTADVPDVPGVSEGRGTRQRPRSARSARAHDAVLTATSALMREEGMAAVTIDRIAGRSGVSTATIYKHWPCKAAIMAEAFGRDTAEAVAFPDTGRPVADLVTYATDLLTYYTSPEGTLFGQLLAACAAEPQAAPYFHEFFLLPRRAALEPYWDRAAEAGLTRPGVDASTATDVLLGALAFRLMAGHASLAPDEVRTLVEYALHGLLVPADAGDGAP</sequence>
<dbReference type="EMBL" id="CP117522">
    <property type="protein sequence ID" value="WNF00184.1"/>
    <property type="molecule type" value="Genomic_DNA"/>
</dbReference>
<dbReference type="PROSITE" id="PS50977">
    <property type="entry name" value="HTH_TETR_2"/>
    <property type="match status" value="1"/>
</dbReference>
<gene>
    <name evidence="7" type="ORF">PS467_35150</name>
</gene>
<keyword evidence="1" id="KW-0805">Transcription regulation</keyword>
<dbReference type="Pfam" id="PF16859">
    <property type="entry name" value="TetR_C_11"/>
    <property type="match status" value="1"/>
</dbReference>
<feature type="region of interest" description="Disordered" evidence="5">
    <location>
        <begin position="1"/>
        <end position="31"/>
    </location>
</feature>
<evidence type="ECO:0000313" key="8">
    <source>
        <dbReference type="Proteomes" id="UP001305606"/>
    </source>
</evidence>
<protein>
    <submittedName>
        <fullName evidence="7">TetR/AcrR family transcriptional regulator</fullName>
    </submittedName>
</protein>
<reference evidence="7 8" key="1">
    <citation type="submission" date="2023-02" db="EMBL/GenBank/DDBJ databases">
        <title>Streptomyces sp. SCA4-21 with antifungal activity against Fusarium oxysporum f. sp. cubense, Streptomyces sp. SCA2-17 with antifungal activity against Fusarium oxysporum f. sp. cubense.</title>
        <authorList>
            <person name="Qi D."/>
        </authorList>
    </citation>
    <scope>NUCLEOTIDE SEQUENCE [LARGE SCALE GENOMIC DNA]</scope>
    <source>
        <strain evidence="7 8">SCA4-21</strain>
    </source>
</reference>
<dbReference type="RefSeq" id="WP_311038592.1">
    <property type="nucleotide sequence ID" value="NZ_CP117522.1"/>
</dbReference>
<keyword evidence="2 4" id="KW-0238">DNA-binding</keyword>
<evidence type="ECO:0000256" key="4">
    <source>
        <dbReference type="PROSITE-ProRule" id="PRU00335"/>
    </source>
</evidence>
<feature type="domain" description="HTH tetR-type" evidence="6">
    <location>
        <begin position="29"/>
        <end position="89"/>
    </location>
</feature>
<evidence type="ECO:0000313" key="7">
    <source>
        <dbReference type="EMBL" id="WNF00184.1"/>
    </source>
</evidence>
<evidence type="ECO:0000259" key="6">
    <source>
        <dbReference type="PROSITE" id="PS50977"/>
    </source>
</evidence>
<organism evidence="7 8">
    <name type="scientific">Streptomyces luomodiensis</name>
    <dbReference type="NCBI Taxonomy" id="3026192"/>
    <lineage>
        <taxon>Bacteria</taxon>
        <taxon>Bacillati</taxon>
        <taxon>Actinomycetota</taxon>
        <taxon>Actinomycetes</taxon>
        <taxon>Kitasatosporales</taxon>
        <taxon>Streptomycetaceae</taxon>
        <taxon>Streptomyces</taxon>
    </lineage>
</organism>
<dbReference type="InterPro" id="IPR036271">
    <property type="entry name" value="Tet_transcr_reg_TetR-rel_C_sf"/>
</dbReference>
<proteinExistence type="predicted"/>
<dbReference type="InterPro" id="IPR050109">
    <property type="entry name" value="HTH-type_TetR-like_transc_reg"/>
</dbReference>
<dbReference type="SUPFAM" id="SSF46689">
    <property type="entry name" value="Homeodomain-like"/>
    <property type="match status" value="1"/>
</dbReference>
<feature type="DNA-binding region" description="H-T-H motif" evidence="4">
    <location>
        <begin position="52"/>
        <end position="71"/>
    </location>
</feature>
<name>A0ABY9V5T9_9ACTN</name>
<dbReference type="PANTHER" id="PTHR30055">
    <property type="entry name" value="HTH-TYPE TRANSCRIPTIONAL REGULATOR RUTR"/>
    <property type="match status" value="1"/>
</dbReference>
<keyword evidence="3" id="KW-0804">Transcription</keyword>
<dbReference type="InterPro" id="IPR009057">
    <property type="entry name" value="Homeodomain-like_sf"/>
</dbReference>
<accession>A0ABY9V5T9</accession>
<evidence type="ECO:0000256" key="1">
    <source>
        <dbReference type="ARBA" id="ARBA00023015"/>
    </source>
</evidence>
<dbReference type="SUPFAM" id="SSF48498">
    <property type="entry name" value="Tetracyclin repressor-like, C-terminal domain"/>
    <property type="match status" value="1"/>
</dbReference>
<evidence type="ECO:0000256" key="3">
    <source>
        <dbReference type="ARBA" id="ARBA00023163"/>
    </source>
</evidence>
<evidence type="ECO:0000256" key="5">
    <source>
        <dbReference type="SAM" id="MobiDB-lite"/>
    </source>
</evidence>
<feature type="compositionally biased region" description="Basic residues" evidence="5">
    <location>
        <begin position="19"/>
        <end position="29"/>
    </location>
</feature>
<dbReference type="InterPro" id="IPR001647">
    <property type="entry name" value="HTH_TetR"/>
</dbReference>
<dbReference type="Pfam" id="PF00440">
    <property type="entry name" value="TetR_N"/>
    <property type="match status" value="1"/>
</dbReference>
<dbReference type="Gene3D" id="1.10.357.10">
    <property type="entry name" value="Tetracycline Repressor, domain 2"/>
    <property type="match status" value="1"/>
</dbReference>
<dbReference type="PRINTS" id="PR00455">
    <property type="entry name" value="HTHTETR"/>
</dbReference>
<dbReference type="Proteomes" id="UP001305606">
    <property type="component" value="Chromosome"/>
</dbReference>
<dbReference type="Gene3D" id="1.10.10.60">
    <property type="entry name" value="Homeodomain-like"/>
    <property type="match status" value="1"/>
</dbReference>
<dbReference type="InterPro" id="IPR011075">
    <property type="entry name" value="TetR_C"/>
</dbReference>
<keyword evidence="8" id="KW-1185">Reference proteome</keyword>
<dbReference type="PANTHER" id="PTHR30055:SF148">
    <property type="entry name" value="TETR-FAMILY TRANSCRIPTIONAL REGULATOR"/>
    <property type="match status" value="1"/>
</dbReference>
<evidence type="ECO:0000256" key="2">
    <source>
        <dbReference type="ARBA" id="ARBA00023125"/>
    </source>
</evidence>